<feature type="non-terminal residue" evidence="1">
    <location>
        <position position="83"/>
    </location>
</feature>
<dbReference type="EMBL" id="LSMT01000977">
    <property type="protein sequence ID" value="PFX13439.1"/>
    <property type="molecule type" value="Genomic_DNA"/>
</dbReference>
<evidence type="ECO:0000313" key="1">
    <source>
        <dbReference type="EMBL" id="PFX13439.1"/>
    </source>
</evidence>
<protein>
    <submittedName>
        <fullName evidence="1">Uncharacterized protein</fullName>
    </submittedName>
</protein>
<dbReference type="AlphaFoldDB" id="A0A2B4R9F8"/>
<reference evidence="2" key="1">
    <citation type="journal article" date="2017" name="bioRxiv">
        <title>Comparative analysis of the genomes of Stylophora pistillata and Acropora digitifera provides evidence for extensive differences between species of corals.</title>
        <authorList>
            <person name="Voolstra C.R."/>
            <person name="Li Y."/>
            <person name="Liew Y.J."/>
            <person name="Baumgarten S."/>
            <person name="Zoccola D."/>
            <person name="Flot J.-F."/>
            <person name="Tambutte S."/>
            <person name="Allemand D."/>
            <person name="Aranda M."/>
        </authorList>
    </citation>
    <scope>NUCLEOTIDE SEQUENCE [LARGE SCALE GENOMIC DNA]</scope>
</reference>
<gene>
    <name evidence="1" type="ORF">AWC38_SpisGene22472</name>
</gene>
<accession>A0A2B4R9F8</accession>
<dbReference type="Proteomes" id="UP000225706">
    <property type="component" value="Unassembled WGS sequence"/>
</dbReference>
<evidence type="ECO:0000313" key="2">
    <source>
        <dbReference type="Proteomes" id="UP000225706"/>
    </source>
</evidence>
<comment type="caution">
    <text evidence="1">The sequence shown here is derived from an EMBL/GenBank/DDBJ whole genome shotgun (WGS) entry which is preliminary data.</text>
</comment>
<name>A0A2B4R9F8_STYPI</name>
<keyword evidence="2" id="KW-1185">Reference proteome</keyword>
<sequence>MSNSPKWSLTDDSRSLQADILNIPQELLLYNIYQLVNMDSQESENISQFTTDNSTANPGDVVDASVVEGSQSWDADVEIEIPE</sequence>
<proteinExistence type="predicted"/>
<organism evidence="1 2">
    <name type="scientific">Stylophora pistillata</name>
    <name type="common">Smooth cauliflower coral</name>
    <dbReference type="NCBI Taxonomy" id="50429"/>
    <lineage>
        <taxon>Eukaryota</taxon>
        <taxon>Metazoa</taxon>
        <taxon>Cnidaria</taxon>
        <taxon>Anthozoa</taxon>
        <taxon>Hexacorallia</taxon>
        <taxon>Scleractinia</taxon>
        <taxon>Astrocoeniina</taxon>
        <taxon>Pocilloporidae</taxon>
        <taxon>Stylophora</taxon>
    </lineage>
</organism>